<dbReference type="InterPro" id="IPR011990">
    <property type="entry name" value="TPR-like_helical_dom_sf"/>
</dbReference>
<evidence type="ECO:0000313" key="3">
    <source>
        <dbReference type="Proteomes" id="UP001596111"/>
    </source>
</evidence>
<feature type="chain" id="PRO_5046321325" evidence="1">
    <location>
        <begin position="26"/>
        <end position="217"/>
    </location>
</feature>
<dbReference type="RefSeq" id="WP_377327733.1">
    <property type="nucleotide sequence ID" value="NZ_JBHSNG010000013.1"/>
</dbReference>
<dbReference type="SUPFAM" id="SSF48452">
    <property type="entry name" value="TPR-like"/>
    <property type="match status" value="1"/>
</dbReference>
<dbReference type="Proteomes" id="UP001596111">
    <property type="component" value="Unassembled WGS sequence"/>
</dbReference>
<sequence length="217" mass="23241">MRIASLIRVVACSLILGALAPAVRADSLDAALIGIEHDWAHVAYEVPAAGQDAAYPALEAKASALAGQYPQRAEPKVWQAIILSTHAGEHGGLGALGMAKKARDLLIEAEHIDPDVLQGSIYTTLGSLYYEVPGWPIGFGNNDKARAMLQKALQINPDGIDPNYFYGDFLYRSGDRPAALAALKKALAAPPRADQPLADEGRRGQIRKLIQKIDSTH</sequence>
<accession>A0ABW0SY76</accession>
<protein>
    <submittedName>
        <fullName evidence="2">Tetratricopeptide repeat protein</fullName>
    </submittedName>
</protein>
<gene>
    <name evidence="2" type="ORF">ACFPPB_13005</name>
</gene>
<evidence type="ECO:0000313" key="2">
    <source>
        <dbReference type="EMBL" id="MFC5582034.1"/>
    </source>
</evidence>
<name>A0ABW0SY76_9GAMM</name>
<dbReference type="Gene3D" id="1.25.40.10">
    <property type="entry name" value="Tetratricopeptide repeat domain"/>
    <property type="match status" value="1"/>
</dbReference>
<comment type="caution">
    <text evidence="2">The sequence shown here is derived from an EMBL/GenBank/DDBJ whole genome shotgun (WGS) entry which is preliminary data.</text>
</comment>
<proteinExistence type="predicted"/>
<feature type="signal peptide" evidence="1">
    <location>
        <begin position="1"/>
        <end position="25"/>
    </location>
</feature>
<reference evidence="3" key="1">
    <citation type="journal article" date="2019" name="Int. J. Syst. Evol. Microbiol.">
        <title>The Global Catalogue of Microorganisms (GCM) 10K type strain sequencing project: providing services to taxonomists for standard genome sequencing and annotation.</title>
        <authorList>
            <consortium name="The Broad Institute Genomics Platform"/>
            <consortium name="The Broad Institute Genome Sequencing Center for Infectious Disease"/>
            <person name="Wu L."/>
            <person name="Ma J."/>
        </authorList>
    </citation>
    <scope>NUCLEOTIDE SEQUENCE [LARGE SCALE GENOMIC DNA]</scope>
    <source>
        <strain evidence="3">CGMCC 1.13587</strain>
    </source>
</reference>
<keyword evidence="3" id="KW-1185">Reference proteome</keyword>
<keyword evidence="1" id="KW-0732">Signal</keyword>
<organism evidence="2 3">
    <name type="scientific">Rhodanobacter terrae</name>
    <dbReference type="NCBI Taxonomy" id="418647"/>
    <lineage>
        <taxon>Bacteria</taxon>
        <taxon>Pseudomonadati</taxon>
        <taxon>Pseudomonadota</taxon>
        <taxon>Gammaproteobacteria</taxon>
        <taxon>Lysobacterales</taxon>
        <taxon>Rhodanobacteraceae</taxon>
        <taxon>Rhodanobacter</taxon>
    </lineage>
</organism>
<dbReference type="Pfam" id="PF14559">
    <property type="entry name" value="TPR_19"/>
    <property type="match status" value="1"/>
</dbReference>
<dbReference type="EMBL" id="JBHSNG010000013">
    <property type="protein sequence ID" value="MFC5582034.1"/>
    <property type="molecule type" value="Genomic_DNA"/>
</dbReference>
<evidence type="ECO:0000256" key="1">
    <source>
        <dbReference type="SAM" id="SignalP"/>
    </source>
</evidence>